<evidence type="ECO:0000256" key="5">
    <source>
        <dbReference type="ARBA" id="ARBA00048200"/>
    </source>
</evidence>
<accession>H8XS87</accession>
<dbReference type="eggNOG" id="COG1091">
    <property type="taxonomic scope" value="Bacteria"/>
</dbReference>
<dbReference type="KEGG" id="fin:KQS_13870"/>
<dbReference type="UniPathway" id="UPA00124"/>
<comment type="catalytic activity">
    <reaction evidence="5">
        <text>dTDP-beta-L-rhamnose + NADP(+) = dTDP-4-dehydro-beta-L-rhamnose + NADPH + H(+)</text>
        <dbReference type="Rhea" id="RHEA:21796"/>
        <dbReference type="ChEBI" id="CHEBI:15378"/>
        <dbReference type="ChEBI" id="CHEBI:57510"/>
        <dbReference type="ChEBI" id="CHEBI:57783"/>
        <dbReference type="ChEBI" id="CHEBI:58349"/>
        <dbReference type="ChEBI" id="CHEBI:62830"/>
        <dbReference type="EC" id="1.1.1.133"/>
    </reaction>
</comment>
<evidence type="ECO:0000313" key="8">
    <source>
        <dbReference type="EMBL" id="CCG54671.1"/>
    </source>
</evidence>
<evidence type="ECO:0000256" key="4">
    <source>
        <dbReference type="ARBA" id="ARBA00017099"/>
    </source>
</evidence>
<dbReference type="NCBIfam" id="TIGR01214">
    <property type="entry name" value="rmlD"/>
    <property type="match status" value="1"/>
</dbReference>
<evidence type="ECO:0000259" key="7">
    <source>
        <dbReference type="Pfam" id="PF04321"/>
    </source>
</evidence>
<dbReference type="Gene3D" id="3.90.25.10">
    <property type="entry name" value="UDP-galactose 4-epimerase, domain 1"/>
    <property type="match status" value="1"/>
</dbReference>
<keyword evidence="9" id="KW-1185">Reference proteome</keyword>
<reference evidence="8 9" key="1">
    <citation type="journal article" date="2012" name="J. Bacteriol.">
        <title>Complete Genome Sequence of Flavobacterium indicum GPSTA100-9T, Isolated from Warm Spring Water.</title>
        <authorList>
            <person name="Barbier P."/>
            <person name="Houel A."/>
            <person name="Loux V."/>
            <person name="Poulain J."/>
            <person name="Bernardet J.F."/>
            <person name="Touchon M."/>
            <person name="Duchaud E."/>
        </authorList>
    </citation>
    <scope>NUCLEOTIDE SEQUENCE [LARGE SCALE GENOMIC DNA]</scope>
    <source>
        <strain evidence="9">DSM 17447 / CIP 109464 / GPTSA100-9</strain>
    </source>
</reference>
<reference evidence="9" key="2">
    <citation type="submission" date="2012-03" db="EMBL/GenBank/DDBJ databases">
        <title>Complete genome sequence of Flavobacterium indicum GPTSA100-9T, isolated from warm spring water.</title>
        <authorList>
            <person name="Barbier P."/>
            <person name="Houel A."/>
            <person name="Loux V."/>
            <person name="Poulain J."/>
            <person name="Bernardet J.-F."/>
            <person name="Touchon M."/>
            <person name="Duchaud E."/>
        </authorList>
    </citation>
    <scope>NUCLEOTIDE SEQUENCE [LARGE SCALE GENOMIC DNA]</scope>
    <source>
        <strain evidence="9">DSM 17447 / CIP 109464 / GPTSA100-9</strain>
    </source>
</reference>
<dbReference type="PANTHER" id="PTHR10491">
    <property type="entry name" value="DTDP-4-DEHYDRORHAMNOSE REDUCTASE"/>
    <property type="match status" value="1"/>
</dbReference>
<sequence>MVVLVTGANGQLGQAIQSIAGNYPSIDFVFCSSSDLDITNKENCEIVFEKHQPQFCINAAAYTAVDKAESEPEKAFAINVTGAQHIAEVCKSYNTVLLHISTDFVFDAKFEDGIAYYDSQLRLPLKSNKGLVETDVPFPAGIYGLTKLQGEQAIQATWEKHFIIRTSWVYSQFGHNFMKTMLRLASERTVLSVVADQIGTPTNAVDLAEVLVKIITFYHAETTSCHAEFSSASHYGIYNFSNEGQCSWYDFAKEIFRINNISINLQPIPTSAYPTPAKRPAYSVLDKTKIKAVFGVEIKDWEDSLITVK</sequence>
<comment type="function">
    <text evidence="6">Catalyzes the reduction of dTDP-6-deoxy-L-lyxo-4-hexulose to yield dTDP-L-rhamnose.</text>
</comment>
<dbReference type="GO" id="GO:0008831">
    <property type="term" value="F:dTDP-4-dehydrorhamnose reductase activity"/>
    <property type="evidence" value="ECO:0007669"/>
    <property type="project" value="UniProtKB-EC"/>
</dbReference>
<keyword evidence="6" id="KW-0521">NADP</keyword>
<dbReference type="InterPro" id="IPR036291">
    <property type="entry name" value="NAD(P)-bd_dom_sf"/>
</dbReference>
<gene>
    <name evidence="8" type="primary">rmlD</name>
    <name evidence="8" type="ordered locus">KQS_13870</name>
</gene>
<evidence type="ECO:0000313" key="9">
    <source>
        <dbReference type="Proteomes" id="UP000007599"/>
    </source>
</evidence>
<dbReference type="AlphaFoldDB" id="H8XS87"/>
<proteinExistence type="inferred from homology"/>
<dbReference type="Gene3D" id="3.40.50.720">
    <property type="entry name" value="NAD(P)-binding Rossmann-like Domain"/>
    <property type="match status" value="1"/>
</dbReference>
<dbReference type="HOGENOM" id="CLU_045518_1_2_10"/>
<evidence type="ECO:0000256" key="6">
    <source>
        <dbReference type="RuleBase" id="RU364082"/>
    </source>
</evidence>
<dbReference type="GO" id="GO:0019305">
    <property type="term" value="P:dTDP-rhamnose biosynthetic process"/>
    <property type="evidence" value="ECO:0007669"/>
    <property type="project" value="UniProtKB-UniPathway"/>
</dbReference>
<dbReference type="PATRIC" id="fig|1094466.5.peg.2721"/>
<dbReference type="Proteomes" id="UP000007599">
    <property type="component" value="Chromosome I"/>
</dbReference>
<dbReference type="PANTHER" id="PTHR10491:SF4">
    <property type="entry name" value="METHIONINE ADENOSYLTRANSFERASE 2 SUBUNIT BETA"/>
    <property type="match status" value="1"/>
</dbReference>
<dbReference type="Pfam" id="PF04321">
    <property type="entry name" value="RmlD_sub_bind"/>
    <property type="match status" value="1"/>
</dbReference>
<dbReference type="CDD" id="cd05254">
    <property type="entry name" value="dTDP_HR_like_SDR_e"/>
    <property type="match status" value="1"/>
</dbReference>
<dbReference type="EMBL" id="HE774682">
    <property type="protein sequence ID" value="CCG54671.1"/>
    <property type="molecule type" value="Genomic_DNA"/>
</dbReference>
<protein>
    <recommendedName>
        <fullName evidence="4 6">dTDP-4-dehydrorhamnose reductase</fullName>
        <ecNumber evidence="3 6">1.1.1.133</ecNumber>
    </recommendedName>
</protein>
<name>H8XS87_FLAIG</name>
<dbReference type="EC" id="1.1.1.133" evidence="3 6"/>
<comment type="pathway">
    <text evidence="1 6">Carbohydrate biosynthesis; dTDP-L-rhamnose biosynthesis.</text>
</comment>
<dbReference type="InterPro" id="IPR005913">
    <property type="entry name" value="dTDP_dehydrorham_reduct"/>
</dbReference>
<keyword evidence="6 8" id="KW-0560">Oxidoreductase</keyword>
<dbReference type="STRING" id="1094466.KQS_13870"/>
<dbReference type="RefSeq" id="WP_014389788.1">
    <property type="nucleotide sequence ID" value="NC_017025.1"/>
</dbReference>
<evidence type="ECO:0000256" key="3">
    <source>
        <dbReference type="ARBA" id="ARBA00012929"/>
    </source>
</evidence>
<comment type="similarity">
    <text evidence="2 6">Belongs to the dTDP-4-dehydrorhamnose reductase family.</text>
</comment>
<dbReference type="GO" id="GO:0005829">
    <property type="term" value="C:cytosol"/>
    <property type="evidence" value="ECO:0007669"/>
    <property type="project" value="TreeGrafter"/>
</dbReference>
<evidence type="ECO:0000256" key="2">
    <source>
        <dbReference type="ARBA" id="ARBA00010944"/>
    </source>
</evidence>
<organism evidence="8 9">
    <name type="scientific">Flavobacterium indicum (strain DSM 17447 / CIP 109464 / GPTSA100-9)</name>
    <dbReference type="NCBI Taxonomy" id="1094466"/>
    <lineage>
        <taxon>Bacteria</taxon>
        <taxon>Pseudomonadati</taxon>
        <taxon>Bacteroidota</taxon>
        <taxon>Flavobacteriia</taxon>
        <taxon>Flavobacteriales</taxon>
        <taxon>Flavobacteriaceae</taxon>
        <taxon>Flavobacterium</taxon>
    </lineage>
</organism>
<feature type="domain" description="RmlD-like substrate binding" evidence="7">
    <location>
        <begin position="1"/>
        <end position="305"/>
    </location>
</feature>
<evidence type="ECO:0000256" key="1">
    <source>
        <dbReference type="ARBA" id="ARBA00004781"/>
    </source>
</evidence>
<dbReference type="OrthoDB" id="9803892at2"/>
<dbReference type="InterPro" id="IPR029903">
    <property type="entry name" value="RmlD-like-bd"/>
</dbReference>
<dbReference type="SUPFAM" id="SSF51735">
    <property type="entry name" value="NAD(P)-binding Rossmann-fold domains"/>
    <property type="match status" value="1"/>
</dbReference>